<keyword evidence="3" id="KW-1185">Reference proteome</keyword>
<dbReference type="Gene3D" id="3.30.420.10">
    <property type="entry name" value="Ribonuclease H-like superfamily/Ribonuclease H"/>
    <property type="match status" value="1"/>
</dbReference>
<dbReference type="PANTHER" id="PTHR46060:SF1">
    <property type="entry name" value="MARINER MOS1 TRANSPOSASE-LIKE PROTEIN"/>
    <property type="match status" value="1"/>
</dbReference>
<dbReference type="PANTHER" id="PTHR46060">
    <property type="entry name" value="MARINER MOS1 TRANSPOSASE-LIKE PROTEIN"/>
    <property type="match status" value="1"/>
</dbReference>
<evidence type="ECO:0000313" key="3">
    <source>
        <dbReference type="Proteomes" id="UP000299102"/>
    </source>
</evidence>
<dbReference type="GO" id="GO:0003676">
    <property type="term" value="F:nucleic acid binding"/>
    <property type="evidence" value="ECO:0007669"/>
    <property type="project" value="InterPro"/>
</dbReference>
<sequence length="477" mass="54208">MSIPPLVCSTPPPPDQCEDEKISDDFDIGYNQSQCRDDEQENYRSSPLEEKRIDEDNIEDLDLQLEDITSVNAKESSKEFDENTLDDEFGDFDDFQFTSGNVINNDLLSESNPWTNNDAEDITFKANFDEMQIPSVSNQSSPSNVQPKLEPCENDDKFDDFDDFKSSEIDNENRIEIKYETDAQKSCSLSPLDIHLSHSDVQITETVDKVLSSVFQEEIATDDAQPERTLLSFLCETWGHLTEAEVRQPYIVNWNNSLNQKTLLKALCIDSRNIQIWVHRPYSLKKSNATFPSTNDSCSTSALNTDNWSEPINIEGKEFTYAEALLLDLEHLMATLDQMAHNHSALKISELLSSEVFEEIRKRNQQCRIILHHGSVRCHTSAEITPLVEGQKIELTGHPPYSPGLAPNVFYLFPRVKNKLRGQRFSSHKEAIDAFKMHVLETSHQNGKSSIKISFGICKSESIIMANILKSNKSILK</sequence>
<accession>A0A4C1UDC3</accession>
<gene>
    <name evidence="2" type="ORF">EVAR_9447_1</name>
</gene>
<comment type="caution">
    <text evidence="2">The sequence shown here is derived from an EMBL/GenBank/DDBJ whole genome shotgun (WGS) entry which is preliminary data.</text>
</comment>
<dbReference type="InterPro" id="IPR036397">
    <property type="entry name" value="RNaseH_sf"/>
</dbReference>
<protein>
    <recommendedName>
        <fullName evidence="4">Mariner Mos1 transposase</fullName>
    </recommendedName>
</protein>
<evidence type="ECO:0000313" key="2">
    <source>
        <dbReference type="EMBL" id="GBP24349.1"/>
    </source>
</evidence>
<dbReference type="InterPro" id="IPR052709">
    <property type="entry name" value="Transposase-MT_Hybrid"/>
</dbReference>
<dbReference type="EMBL" id="BGZK01000160">
    <property type="protein sequence ID" value="GBP24349.1"/>
    <property type="molecule type" value="Genomic_DNA"/>
</dbReference>
<feature type="region of interest" description="Disordered" evidence="1">
    <location>
        <begin position="1"/>
        <end position="54"/>
    </location>
</feature>
<name>A0A4C1UDC3_EUMVA</name>
<dbReference type="Proteomes" id="UP000299102">
    <property type="component" value="Unassembled WGS sequence"/>
</dbReference>
<dbReference type="OrthoDB" id="10261439at2759"/>
<evidence type="ECO:0000256" key="1">
    <source>
        <dbReference type="SAM" id="MobiDB-lite"/>
    </source>
</evidence>
<proteinExistence type="predicted"/>
<reference evidence="2 3" key="1">
    <citation type="journal article" date="2019" name="Commun. Biol.">
        <title>The bagworm genome reveals a unique fibroin gene that provides high tensile strength.</title>
        <authorList>
            <person name="Kono N."/>
            <person name="Nakamura H."/>
            <person name="Ohtoshi R."/>
            <person name="Tomita M."/>
            <person name="Numata K."/>
            <person name="Arakawa K."/>
        </authorList>
    </citation>
    <scope>NUCLEOTIDE SEQUENCE [LARGE SCALE GENOMIC DNA]</scope>
</reference>
<evidence type="ECO:0008006" key="4">
    <source>
        <dbReference type="Google" id="ProtNLM"/>
    </source>
</evidence>
<dbReference type="AlphaFoldDB" id="A0A4C1UDC3"/>
<organism evidence="2 3">
    <name type="scientific">Eumeta variegata</name>
    <name type="common">Bagworm moth</name>
    <name type="synonym">Eumeta japonica</name>
    <dbReference type="NCBI Taxonomy" id="151549"/>
    <lineage>
        <taxon>Eukaryota</taxon>
        <taxon>Metazoa</taxon>
        <taxon>Ecdysozoa</taxon>
        <taxon>Arthropoda</taxon>
        <taxon>Hexapoda</taxon>
        <taxon>Insecta</taxon>
        <taxon>Pterygota</taxon>
        <taxon>Neoptera</taxon>
        <taxon>Endopterygota</taxon>
        <taxon>Lepidoptera</taxon>
        <taxon>Glossata</taxon>
        <taxon>Ditrysia</taxon>
        <taxon>Tineoidea</taxon>
        <taxon>Psychidae</taxon>
        <taxon>Oiketicinae</taxon>
        <taxon>Eumeta</taxon>
    </lineage>
</organism>